<dbReference type="SUPFAM" id="SSF53098">
    <property type="entry name" value="Ribonuclease H-like"/>
    <property type="match status" value="1"/>
</dbReference>
<proteinExistence type="predicted"/>
<evidence type="ECO:0000256" key="5">
    <source>
        <dbReference type="ARBA" id="ARBA00023242"/>
    </source>
</evidence>
<comment type="caution">
    <text evidence="7">The sequence shown here is derived from an EMBL/GenBank/DDBJ whole genome shotgun (WGS) entry which is preliminary data.</text>
</comment>
<keyword evidence="3" id="KW-0863">Zinc-finger</keyword>
<evidence type="ECO:0000313" key="8">
    <source>
        <dbReference type="Proteomes" id="UP000830375"/>
    </source>
</evidence>
<sequence>MVKAFTLFPPIQVAESEEEEQDDTSDFEVVNVEEEMVYFPPERSSCFVHTLQLVVRDAMDEAGSIKNLLGKVQKLVSFCHKSTLATDALEGGHKLQPANATRWNSQLKMLRSVLNVPSDVLAEVHCPIQLTSYELKIIQELCEVLEPFEEATDRCQAEKIVTSSLIIPCVRGLRHAIKNMKMTGNKKFVSTLQSSLESRLTKFEEMECFQVAATLNPRFKLDWCIGEEQVIIKNLLNAKVESASPKGNATMNGSTQPKKRPKLFSYMESQSSAMPADTAPHEVPVYFSTPCLTEDTDPFVYWKENQSRFPTLAQLACKYLAIPASSAPVERIFSVAGKIFRPERCRLNDKTFEELLRIRCNSVAQ</sequence>
<gene>
    <name evidence="7" type="ORF">H4Q32_029023</name>
</gene>
<dbReference type="PANTHER" id="PTHR46481">
    <property type="entry name" value="ZINC FINGER BED DOMAIN-CONTAINING PROTEIN 4"/>
    <property type="match status" value="1"/>
</dbReference>
<evidence type="ECO:0000259" key="6">
    <source>
        <dbReference type="Pfam" id="PF05699"/>
    </source>
</evidence>
<organism evidence="7 8">
    <name type="scientific">Labeo rohita</name>
    <name type="common">Indian major carp</name>
    <name type="synonym">Cyprinus rohita</name>
    <dbReference type="NCBI Taxonomy" id="84645"/>
    <lineage>
        <taxon>Eukaryota</taxon>
        <taxon>Metazoa</taxon>
        <taxon>Chordata</taxon>
        <taxon>Craniata</taxon>
        <taxon>Vertebrata</taxon>
        <taxon>Euteleostomi</taxon>
        <taxon>Actinopterygii</taxon>
        <taxon>Neopterygii</taxon>
        <taxon>Teleostei</taxon>
        <taxon>Ostariophysi</taxon>
        <taxon>Cypriniformes</taxon>
        <taxon>Cyprinidae</taxon>
        <taxon>Labeoninae</taxon>
        <taxon>Labeonini</taxon>
        <taxon>Labeo</taxon>
    </lineage>
</organism>
<dbReference type="Pfam" id="PF05699">
    <property type="entry name" value="Dimer_Tnp_hAT"/>
    <property type="match status" value="1"/>
</dbReference>
<dbReference type="InterPro" id="IPR008906">
    <property type="entry name" value="HATC_C_dom"/>
</dbReference>
<keyword evidence="5" id="KW-0539">Nucleus</keyword>
<keyword evidence="4" id="KW-0862">Zinc</keyword>
<keyword evidence="8" id="KW-1185">Reference proteome</keyword>
<evidence type="ECO:0000256" key="4">
    <source>
        <dbReference type="ARBA" id="ARBA00022833"/>
    </source>
</evidence>
<name>A0ABQ8M9T2_LABRO</name>
<dbReference type="InterPro" id="IPR012337">
    <property type="entry name" value="RNaseH-like_sf"/>
</dbReference>
<feature type="domain" description="HAT C-terminal dimerisation" evidence="6">
    <location>
        <begin position="285"/>
        <end position="359"/>
    </location>
</feature>
<dbReference type="PANTHER" id="PTHR46481:SF10">
    <property type="entry name" value="ZINC FINGER BED DOMAIN-CONTAINING PROTEIN 39"/>
    <property type="match status" value="1"/>
</dbReference>
<reference evidence="7 8" key="1">
    <citation type="submission" date="2022-01" db="EMBL/GenBank/DDBJ databases">
        <title>A high-quality chromosome-level genome assembly of rohu carp, Labeo rohita.</title>
        <authorList>
            <person name="Arick M.A. II"/>
            <person name="Hsu C.-Y."/>
            <person name="Magbanua Z."/>
            <person name="Pechanova O."/>
            <person name="Grover C."/>
            <person name="Miller E."/>
            <person name="Thrash A."/>
            <person name="Ezzel L."/>
            <person name="Alam S."/>
            <person name="Benzie J."/>
            <person name="Hamilton M."/>
            <person name="Karsi A."/>
            <person name="Lawrence M.L."/>
            <person name="Peterson D.G."/>
        </authorList>
    </citation>
    <scope>NUCLEOTIDE SEQUENCE [LARGE SCALE GENOMIC DNA]</scope>
    <source>
        <strain evidence="8">BAU-BD-2019</strain>
        <tissue evidence="7">Blood</tissue>
    </source>
</reference>
<evidence type="ECO:0000256" key="3">
    <source>
        <dbReference type="ARBA" id="ARBA00022771"/>
    </source>
</evidence>
<evidence type="ECO:0000256" key="1">
    <source>
        <dbReference type="ARBA" id="ARBA00004123"/>
    </source>
</evidence>
<dbReference type="Proteomes" id="UP000830375">
    <property type="component" value="Unassembled WGS sequence"/>
</dbReference>
<keyword evidence="2" id="KW-0479">Metal-binding</keyword>
<protein>
    <submittedName>
        <fullName evidence="7">Zinc finger BED domain-containing protein 4</fullName>
    </submittedName>
</protein>
<evidence type="ECO:0000256" key="2">
    <source>
        <dbReference type="ARBA" id="ARBA00022723"/>
    </source>
</evidence>
<dbReference type="EMBL" id="JACTAM010000011">
    <property type="protein sequence ID" value="KAI2659489.1"/>
    <property type="molecule type" value="Genomic_DNA"/>
</dbReference>
<evidence type="ECO:0000313" key="7">
    <source>
        <dbReference type="EMBL" id="KAI2659489.1"/>
    </source>
</evidence>
<comment type="subcellular location">
    <subcellularLocation>
        <location evidence="1">Nucleus</location>
    </subcellularLocation>
</comment>
<dbReference type="InterPro" id="IPR052035">
    <property type="entry name" value="ZnF_BED_domain_contain"/>
</dbReference>
<accession>A0ABQ8M9T2</accession>